<dbReference type="PANTHER" id="PTHR11122:SF13">
    <property type="entry name" value="GLUCOSE-6-PHOSPHATE 1-EPIMERASE"/>
    <property type="match status" value="1"/>
</dbReference>
<dbReference type="AlphaFoldDB" id="A0A0C4WL82"/>
<dbReference type="KEGG" id="acx:Achr_3490"/>
<dbReference type="RefSeq" id="WP_039801260.1">
    <property type="nucleotide sequence ID" value="NZ_CP010415.1"/>
</dbReference>
<dbReference type="InterPro" id="IPR014718">
    <property type="entry name" value="GH-type_carb-bd"/>
</dbReference>
<accession>A0A0C4WL82</accession>
<feature type="active site" evidence="5">
    <location>
        <position position="276"/>
    </location>
</feature>
<protein>
    <recommendedName>
        <fullName evidence="4">Putative glucose-6-phosphate 1-epimerase</fullName>
        <ecNumber evidence="4">5.1.3.15</ecNumber>
    </recommendedName>
</protein>
<dbReference type="HOGENOM" id="CLU_048345_4_0_6"/>
<dbReference type="EC" id="5.1.3.15" evidence="4"/>
<dbReference type="Pfam" id="PF01263">
    <property type="entry name" value="Aldose_epim"/>
    <property type="match status" value="1"/>
</dbReference>
<evidence type="ECO:0000313" key="7">
    <source>
        <dbReference type="Proteomes" id="UP000068210"/>
    </source>
</evidence>
<dbReference type="EMBL" id="CP010415">
    <property type="protein sequence ID" value="AJE19855.1"/>
    <property type="molecule type" value="Genomic_DNA"/>
</dbReference>
<dbReference type="Gene3D" id="2.70.98.10">
    <property type="match status" value="1"/>
</dbReference>
<feature type="active site" evidence="5">
    <location>
        <position position="173"/>
    </location>
</feature>
<keyword evidence="7" id="KW-1185">Reference proteome</keyword>
<sequence>MNETFTAPQVERIEMGDLPCWRVTTADAELLVAEQGAQVLSYQRSGEQPLIWLSEQAEFRRGQSVRGGVPVCWPWFGDLVRNPAGVRAMRGGHAPAPAHGEVRGRDWQLQDIIKDNGAVSLTFSLPQSAAGELPDWSHALDLTLAIRLDERLDLRLTTHNRGSYRVALSQALHTYLAVSDIREASVEGLDGLRYIETLEDWDERQQQGILQFAGETDRIYLDTPPRLDLVDPGWKRRICLEASGSHSAIVWNPWIDKAARLSQFADDAWQRMLCIETANVLEDAVELAPDQSASLGLCLWSEPL</sequence>
<keyword evidence="3 4" id="KW-0413">Isomerase</keyword>
<name>A0A0C4WL82_9GAMM</name>
<dbReference type="InterPro" id="IPR011013">
    <property type="entry name" value="Gal_mutarotase_sf_dom"/>
</dbReference>
<dbReference type="PANTHER" id="PTHR11122">
    <property type="entry name" value="APOSPORY-ASSOCIATED PROTEIN C-RELATED"/>
    <property type="match status" value="1"/>
</dbReference>
<dbReference type="CDD" id="cd09020">
    <property type="entry name" value="D-hex-6-P-epi_like"/>
    <property type="match status" value="1"/>
</dbReference>
<dbReference type="STRING" id="1328314.Achr_3490"/>
<dbReference type="InterPro" id="IPR025532">
    <property type="entry name" value="G6P_1-epimerase"/>
</dbReference>
<dbReference type="GO" id="GO:0047938">
    <property type="term" value="F:glucose-6-phosphate 1-epimerase activity"/>
    <property type="evidence" value="ECO:0007669"/>
    <property type="project" value="UniProtKB-UniRule"/>
</dbReference>
<dbReference type="GO" id="GO:0005975">
    <property type="term" value="P:carbohydrate metabolic process"/>
    <property type="evidence" value="ECO:0007669"/>
    <property type="project" value="InterPro"/>
</dbReference>
<dbReference type="Proteomes" id="UP000068210">
    <property type="component" value="Chromosome"/>
</dbReference>
<gene>
    <name evidence="6" type="ORF">Achr_3490</name>
</gene>
<comment type="catalytic activity">
    <reaction evidence="1">
        <text>alpha-D-glucose 6-phosphate = beta-D-glucose 6-phosphate</text>
        <dbReference type="Rhea" id="RHEA:16249"/>
        <dbReference type="ChEBI" id="CHEBI:58225"/>
        <dbReference type="ChEBI" id="CHEBI:58247"/>
        <dbReference type="EC" id="5.1.3.15"/>
    </reaction>
</comment>
<proteinExistence type="inferred from homology"/>
<organism evidence="6 7">
    <name type="scientific">Azotobacter chroococcum NCIMB 8003</name>
    <dbReference type="NCBI Taxonomy" id="1328314"/>
    <lineage>
        <taxon>Bacteria</taxon>
        <taxon>Pseudomonadati</taxon>
        <taxon>Pseudomonadota</taxon>
        <taxon>Gammaproteobacteria</taxon>
        <taxon>Pseudomonadales</taxon>
        <taxon>Pseudomonadaceae</taxon>
        <taxon>Azotobacter</taxon>
    </lineage>
</organism>
<dbReference type="SUPFAM" id="SSF74650">
    <property type="entry name" value="Galactose mutarotase-like"/>
    <property type="match status" value="1"/>
</dbReference>
<evidence type="ECO:0000256" key="1">
    <source>
        <dbReference type="ARBA" id="ARBA00001096"/>
    </source>
</evidence>
<dbReference type="GO" id="GO:0030246">
    <property type="term" value="F:carbohydrate binding"/>
    <property type="evidence" value="ECO:0007669"/>
    <property type="project" value="UniProtKB-UniRule"/>
</dbReference>
<evidence type="ECO:0000313" key="6">
    <source>
        <dbReference type="EMBL" id="AJE19855.1"/>
    </source>
</evidence>
<dbReference type="PIRSF" id="PIRSF016020">
    <property type="entry name" value="PHexose_mutarotase"/>
    <property type="match status" value="1"/>
</dbReference>
<evidence type="ECO:0000256" key="4">
    <source>
        <dbReference type="PIRNR" id="PIRNR016020"/>
    </source>
</evidence>
<reference evidence="6 7" key="1">
    <citation type="journal article" date="2015" name="PLoS ONE">
        <title>Azotobacter Genomes: The Genome of Azotobacter chroococcum NCIMB 8003 (ATCC 4412).</title>
        <authorList>
            <person name="Robson R.L."/>
            <person name="Jones R."/>
            <person name="Robson R.M."/>
            <person name="Schwartz A."/>
            <person name="Richardson T.H."/>
        </authorList>
    </citation>
    <scope>NUCLEOTIDE SEQUENCE [LARGE SCALE GENOMIC DNA]</scope>
    <source>
        <strain evidence="6 7">NCIMB 8003</strain>
    </source>
</reference>
<evidence type="ECO:0000256" key="3">
    <source>
        <dbReference type="ARBA" id="ARBA00023235"/>
    </source>
</evidence>
<comment type="similarity">
    <text evidence="2 4">Belongs to the glucose-6-phosphate 1-epimerase family.</text>
</comment>
<dbReference type="InterPro" id="IPR008183">
    <property type="entry name" value="Aldose_1/G6P_1-epimerase"/>
</dbReference>
<evidence type="ECO:0000256" key="5">
    <source>
        <dbReference type="PIRSR" id="PIRSR016020-1"/>
    </source>
</evidence>
<evidence type="ECO:0000256" key="2">
    <source>
        <dbReference type="ARBA" id="ARBA00005866"/>
    </source>
</evidence>